<feature type="domain" description="TauD/TfdA-like" evidence="6">
    <location>
        <begin position="215"/>
        <end position="275"/>
    </location>
</feature>
<comment type="similarity">
    <text evidence="1">Belongs to the clavaminate synthase family.</text>
</comment>
<dbReference type="InterPro" id="IPR042098">
    <property type="entry name" value="TauD-like_sf"/>
</dbReference>
<evidence type="ECO:0000313" key="7">
    <source>
        <dbReference type="EMBL" id="GIF23644.1"/>
    </source>
</evidence>
<dbReference type="GO" id="GO:0005506">
    <property type="term" value="F:iron ion binding"/>
    <property type="evidence" value="ECO:0007669"/>
    <property type="project" value="InterPro"/>
</dbReference>
<keyword evidence="2 5" id="KW-0479">Metal-binding</keyword>
<dbReference type="EMBL" id="BOMY01000041">
    <property type="protein sequence ID" value="GIF23644.1"/>
    <property type="molecule type" value="Genomic_DNA"/>
</dbReference>
<gene>
    <name evidence="7" type="ORF">Ate02nite_63740</name>
</gene>
<feature type="binding site" evidence="5">
    <location>
        <position position="256"/>
    </location>
    <ligand>
        <name>Fe cation</name>
        <dbReference type="ChEBI" id="CHEBI:24875"/>
    </ligand>
</feature>
<dbReference type="Proteomes" id="UP000623608">
    <property type="component" value="Unassembled WGS sequence"/>
</dbReference>
<keyword evidence="3" id="KW-0560">Oxidoreductase</keyword>
<comment type="caution">
    <text evidence="7">The sequence shown here is derived from an EMBL/GenBank/DDBJ whole genome shotgun (WGS) entry which is preliminary data.</text>
</comment>
<dbReference type="SUPFAM" id="SSF51197">
    <property type="entry name" value="Clavaminate synthase-like"/>
    <property type="match status" value="1"/>
</dbReference>
<evidence type="ECO:0000256" key="5">
    <source>
        <dbReference type="PIRSR" id="PIRSR019543-2"/>
    </source>
</evidence>
<keyword evidence="8" id="KW-1185">Reference proteome</keyword>
<evidence type="ECO:0000259" key="6">
    <source>
        <dbReference type="Pfam" id="PF02668"/>
    </source>
</evidence>
<dbReference type="InterPro" id="IPR014503">
    <property type="entry name" value="Clavaminate_syn-like"/>
</dbReference>
<reference evidence="7" key="1">
    <citation type="submission" date="2021-01" db="EMBL/GenBank/DDBJ databases">
        <title>Whole genome shotgun sequence of Actinoplanes tereljensis NBRC 105297.</title>
        <authorList>
            <person name="Komaki H."/>
            <person name="Tamura T."/>
        </authorList>
    </citation>
    <scope>NUCLEOTIDE SEQUENCE</scope>
    <source>
        <strain evidence="7">NBRC 105297</strain>
    </source>
</reference>
<feature type="binding site" evidence="5">
    <location>
        <position position="126"/>
    </location>
    <ligand>
        <name>Fe cation</name>
        <dbReference type="ChEBI" id="CHEBI:24875"/>
    </ligand>
</feature>
<name>A0A919TVS5_9ACTN</name>
<proteinExistence type="inferred from homology"/>
<evidence type="ECO:0000256" key="2">
    <source>
        <dbReference type="ARBA" id="ARBA00022723"/>
    </source>
</evidence>
<organism evidence="7 8">
    <name type="scientific">Paractinoplanes tereljensis</name>
    <dbReference type="NCBI Taxonomy" id="571912"/>
    <lineage>
        <taxon>Bacteria</taxon>
        <taxon>Bacillati</taxon>
        <taxon>Actinomycetota</taxon>
        <taxon>Actinomycetes</taxon>
        <taxon>Micromonosporales</taxon>
        <taxon>Micromonosporaceae</taxon>
        <taxon>Paractinoplanes</taxon>
    </lineage>
</organism>
<dbReference type="RefSeq" id="WP_203811526.1">
    <property type="nucleotide sequence ID" value="NZ_BOMY01000041.1"/>
</dbReference>
<feature type="binding site" evidence="5">
    <location>
        <position position="124"/>
    </location>
    <ligand>
        <name>Fe cation</name>
        <dbReference type="ChEBI" id="CHEBI:24875"/>
    </ligand>
</feature>
<accession>A0A919TVS5</accession>
<evidence type="ECO:0000256" key="1">
    <source>
        <dbReference type="ARBA" id="ARBA00008425"/>
    </source>
</evidence>
<evidence type="ECO:0000256" key="4">
    <source>
        <dbReference type="ARBA" id="ARBA00023004"/>
    </source>
</evidence>
<dbReference type="Gene3D" id="3.60.130.10">
    <property type="entry name" value="Clavaminate synthase-like"/>
    <property type="match status" value="1"/>
</dbReference>
<evidence type="ECO:0000256" key="3">
    <source>
        <dbReference type="ARBA" id="ARBA00023002"/>
    </source>
</evidence>
<sequence>MAEWSDDSPAARLRKIALLSQELPVLLRRALVDFRLSGDSGVVVGGLPLADADLGTSPPVTATPPQRDELARADAMLLLIASFLGYPVSQAGVDDGRLIRDISPKPGHETTQLGSSSSGELMWHNEDAYHPLRPDWICLLCLRNPDSTATSFVPITEVPIEEPTRSLLFQPRFRIEPDSSNVSSTAVAEPPAVAVLAGDRSRPFVRLDPAFMIRDAADGEACDALETVIKAVDDRLQDVRLAPGEILIIDNLRSVHGRRAFQARYDGRDRWLRVVHAAADLRRSEGFRTGDHGRAVLADVGLVQR</sequence>
<dbReference type="Pfam" id="PF02668">
    <property type="entry name" value="TauD"/>
    <property type="match status" value="1"/>
</dbReference>
<evidence type="ECO:0000313" key="8">
    <source>
        <dbReference type="Proteomes" id="UP000623608"/>
    </source>
</evidence>
<dbReference type="InterPro" id="IPR003819">
    <property type="entry name" value="TauD/TfdA-like"/>
</dbReference>
<protein>
    <recommendedName>
        <fullName evidence="6">TauD/TfdA-like domain-containing protein</fullName>
    </recommendedName>
</protein>
<dbReference type="AlphaFoldDB" id="A0A919TVS5"/>
<dbReference type="PIRSF" id="PIRSF019543">
    <property type="entry name" value="Clavaminate_syn"/>
    <property type="match status" value="1"/>
</dbReference>
<keyword evidence="4 5" id="KW-0408">Iron</keyword>
<dbReference type="GO" id="GO:0016491">
    <property type="term" value="F:oxidoreductase activity"/>
    <property type="evidence" value="ECO:0007669"/>
    <property type="project" value="UniProtKB-KW"/>
</dbReference>